<evidence type="ECO:0000313" key="3">
    <source>
        <dbReference type="Proteomes" id="UP000053239"/>
    </source>
</evidence>
<dbReference type="EMBL" id="KQ235697">
    <property type="protein sequence ID" value="KMZ96063.1"/>
    <property type="molecule type" value="Genomic_DNA"/>
</dbReference>
<feature type="region of interest" description="Disordered" evidence="1">
    <location>
        <begin position="230"/>
        <end position="251"/>
    </location>
</feature>
<dbReference type="Proteomes" id="UP000053239">
    <property type="component" value="Unassembled WGS sequence"/>
</dbReference>
<proteinExistence type="predicted"/>
<protein>
    <submittedName>
        <fullName evidence="2">Uncharacterized protein</fullName>
    </submittedName>
</protein>
<name>A0A0J9W6B4_PLAVI</name>
<gene>
    <name evidence="2" type="ORF">PVNG_06287</name>
</gene>
<organism evidence="2 3">
    <name type="scientific">Plasmodium vivax North Korean</name>
    <dbReference type="NCBI Taxonomy" id="1035514"/>
    <lineage>
        <taxon>Eukaryota</taxon>
        <taxon>Sar</taxon>
        <taxon>Alveolata</taxon>
        <taxon>Apicomplexa</taxon>
        <taxon>Aconoidasida</taxon>
        <taxon>Haemosporida</taxon>
        <taxon>Plasmodiidae</taxon>
        <taxon>Plasmodium</taxon>
        <taxon>Plasmodium (Plasmodium)</taxon>
    </lineage>
</organism>
<sequence>MLISRLKDKRYGSCYMATLDHFGSVDATNKETLKNIGCSLERGYRYLTSLNAVNLNDLCKYLNFWMDEQKSTYVKGNSGITEQEWHTVENLWNSLNNIQYFKHKCERQQEKKDISEYRKHINLMTYCINRDYFKKLYLSTSSYMNLKLKMCESFSDYTREYYNKLIEGIGCIDNRNDVNVFKYEIAEDCTLYNIPKTFPKCDEKTQTIVDDDNYKKDTIRCESTAKIRDSHPGLDNGNVVLSPVSDTSTGH</sequence>
<dbReference type="AlphaFoldDB" id="A0A0J9W6B4"/>
<reference evidence="2 3" key="1">
    <citation type="submission" date="2011-09" db="EMBL/GenBank/DDBJ databases">
        <title>The Genome Sequence of Plasmodium vivax North Korean.</title>
        <authorList>
            <consortium name="The Broad Institute Genome Sequencing Platform"/>
            <consortium name="The Broad Institute Genome Sequencing Center for Infectious Disease"/>
            <person name="Neafsey D."/>
            <person name="Carlton J."/>
            <person name="Barnwell J."/>
            <person name="Collins W."/>
            <person name="Escalante A."/>
            <person name="Mullikin J."/>
            <person name="Saul A."/>
            <person name="Guigo R."/>
            <person name="Camara F."/>
            <person name="Young S.K."/>
            <person name="Zeng Q."/>
            <person name="Gargeya S."/>
            <person name="Fitzgerald M."/>
            <person name="Haas B."/>
            <person name="Abouelleil A."/>
            <person name="Alvarado L."/>
            <person name="Arachchi H.M."/>
            <person name="Berlin A."/>
            <person name="Brown A."/>
            <person name="Chapman S.B."/>
            <person name="Chen Z."/>
            <person name="Dunbar C."/>
            <person name="Freedman E."/>
            <person name="Gearin G."/>
            <person name="Gellesch M."/>
            <person name="Goldberg J."/>
            <person name="Griggs A."/>
            <person name="Gujja S."/>
            <person name="Heiman D."/>
            <person name="Howarth C."/>
            <person name="Larson L."/>
            <person name="Lui A."/>
            <person name="MacDonald P.J.P."/>
            <person name="Montmayeur A."/>
            <person name="Murphy C."/>
            <person name="Neiman D."/>
            <person name="Pearson M."/>
            <person name="Priest M."/>
            <person name="Roberts A."/>
            <person name="Saif S."/>
            <person name="Shea T."/>
            <person name="Shenoy N."/>
            <person name="Sisk P."/>
            <person name="Stolte C."/>
            <person name="Sykes S."/>
            <person name="Wortman J."/>
            <person name="Nusbaum C."/>
            <person name="Birren B."/>
        </authorList>
    </citation>
    <scope>NUCLEOTIDE SEQUENCE [LARGE SCALE GENOMIC DNA]</scope>
    <source>
        <strain evidence="2 3">North Korean</strain>
    </source>
</reference>
<evidence type="ECO:0000313" key="2">
    <source>
        <dbReference type="EMBL" id="KMZ96063.1"/>
    </source>
</evidence>
<evidence type="ECO:0000256" key="1">
    <source>
        <dbReference type="SAM" id="MobiDB-lite"/>
    </source>
</evidence>
<accession>A0A0J9W6B4</accession>